<dbReference type="GO" id="GO:0009024">
    <property type="term" value="F:tagatose-6-phosphate kinase activity"/>
    <property type="evidence" value="ECO:0007669"/>
    <property type="project" value="UniProtKB-EC"/>
</dbReference>
<dbReference type="GO" id="GO:0044281">
    <property type="term" value="P:small molecule metabolic process"/>
    <property type="evidence" value="ECO:0007669"/>
    <property type="project" value="UniProtKB-ARBA"/>
</dbReference>
<dbReference type="CDD" id="cd01164">
    <property type="entry name" value="FruK_PfkB_like"/>
    <property type="match status" value="1"/>
</dbReference>
<dbReference type="STRING" id="1121326.CLMAG_28540"/>
<dbReference type="PIRSF" id="PIRSF000535">
    <property type="entry name" value="1PFK/6PFK/LacC"/>
    <property type="match status" value="1"/>
</dbReference>
<evidence type="ECO:0000256" key="4">
    <source>
        <dbReference type="ARBA" id="ARBA00022777"/>
    </source>
</evidence>
<dbReference type="FunFam" id="3.40.1190.20:FF:000001">
    <property type="entry name" value="Phosphofructokinase"/>
    <property type="match status" value="1"/>
</dbReference>
<dbReference type="EMBL" id="LWAE01000003">
    <property type="protein sequence ID" value="KZL91096.1"/>
    <property type="molecule type" value="Genomic_DNA"/>
</dbReference>
<dbReference type="SUPFAM" id="SSF53613">
    <property type="entry name" value="Ribokinase-like"/>
    <property type="match status" value="1"/>
</dbReference>
<dbReference type="InterPro" id="IPR022463">
    <property type="entry name" value="1-PFruKinase"/>
</dbReference>
<evidence type="ECO:0000256" key="2">
    <source>
        <dbReference type="ARBA" id="ARBA00022679"/>
    </source>
</evidence>
<keyword evidence="11" id="KW-1185">Reference proteome</keyword>
<organism evidence="10 11">
    <name type="scientific">Clostridium magnum DSM 2767</name>
    <dbReference type="NCBI Taxonomy" id="1121326"/>
    <lineage>
        <taxon>Bacteria</taxon>
        <taxon>Bacillati</taxon>
        <taxon>Bacillota</taxon>
        <taxon>Clostridia</taxon>
        <taxon>Eubacteriales</taxon>
        <taxon>Clostridiaceae</taxon>
        <taxon>Clostridium</taxon>
    </lineage>
</organism>
<proteinExistence type="inferred from homology"/>
<evidence type="ECO:0000256" key="1">
    <source>
        <dbReference type="ARBA" id="ARBA00005380"/>
    </source>
</evidence>
<comment type="similarity">
    <text evidence="7">Belongs to the carbohydrate kinase PfkB family. LacC subfamily.</text>
</comment>
<dbReference type="AlphaFoldDB" id="A0A161XA07"/>
<dbReference type="GO" id="GO:0005524">
    <property type="term" value="F:ATP binding"/>
    <property type="evidence" value="ECO:0007669"/>
    <property type="project" value="UniProtKB-UniRule"/>
</dbReference>
<sequence length="303" mass="33149">MIYTVTFNPSIDYVINVENFRPGAVNRVVSENKYPGGKGINVSRVLNNLGIKNKALGFIGGFTGQFIKNSLESEGVDTDFIELNGDTRINVKLKSNDETEINGSGPNVDEENLNKLFEKINSLNSEDFLVLAGNVQNSLPRNIYSIIQEKCLDKKIKIVVDTTGEALTSTLRYRPFLIKPNNHELGEIFNVEISTREEIIHYAQKLRELGADNVVISMAGEGALLICKEGIYHASAPKGTVKNSVGAGDSLIAGFIARYSQTSDVIESLKWGATAGSATAFSMDLCKKEDVENLLPQVNISKL</sequence>
<dbReference type="UniPathway" id="UPA00704">
    <property type="reaction ID" value="UER00715"/>
</dbReference>
<dbReference type="PROSITE" id="PS00583">
    <property type="entry name" value="PFKB_KINASES_1"/>
    <property type="match status" value="1"/>
</dbReference>
<dbReference type="OrthoDB" id="9801219at2"/>
<evidence type="ECO:0000256" key="8">
    <source>
        <dbReference type="RuleBase" id="RU369061"/>
    </source>
</evidence>
<evidence type="ECO:0000256" key="7">
    <source>
        <dbReference type="PIRNR" id="PIRNR000535"/>
    </source>
</evidence>
<dbReference type="Proteomes" id="UP000076603">
    <property type="component" value="Unassembled WGS sequence"/>
</dbReference>
<dbReference type="RefSeq" id="WP_066623208.1">
    <property type="nucleotide sequence ID" value="NZ_FQXL01000016.1"/>
</dbReference>
<name>A0A161XA07_9CLOT</name>
<dbReference type="Pfam" id="PF00294">
    <property type="entry name" value="PfkB"/>
    <property type="match status" value="1"/>
</dbReference>
<comment type="caution">
    <text evidence="10">The sequence shown here is derived from an EMBL/GenBank/DDBJ whole genome shotgun (WGS) entry which is preliminary data.</text>
</comment>
<dbReference type="InterPro" id="IPR029056">
    <property type="entry name" value="Ribokinase-like"/>
</dbReference>
<dbReference type="InterPro" id="IPR011611">
    <property type="entry name" value="PfkB_dom"/>
</dbReference>
<evidence type="ECO:0000313" key="11">
    <source>
        <dbReference type="Proteomes" id="UP000076603"/>
    </source>
</evidence>
<dbReference type="EC" id="2.7.1.144" evidence="7"/>
<evidence type="ECO:0000256" key="6">
    <source>
        <dbReference type="ARBA" id="ARBA00047745"/>
    </source>
</evidence>
<protein>
    <recommendedName>
        <fullName evidence="7">Tagatose-6-phosphate kinase</fullName>
        <ecNumber evidence="7">2.7.1.144</ecNumber>
    </recommendedName>
</protein>
<comment type="function">
    <text evidence="8">Catalyzes the ATP-dependent phosphorylation of fructose-l-phosphate to fructose-l,6-bisphosphate.</text>
</comment>
<dbReference type="GO" id="GO:2001059">
    <property type="term" value="P:D-tagatose 6-phosphate catabolic process"/>
    <property type="evidence" value="ECO:0007669"/>
    <property type="project" value="UniProtKB-UniPathway"/>
</dbReference>
<dbReference type="GO" id="GO:0005829">
    <property type="term" value="C:cytosol"/>
    <property type="evidence" value="ECO:0007669"/>
    <property type="project" value="TreeGrafter"/>
</dbReference>
<keyword evidence="4 8" id="KW-0418">Kinase</keyword>
<dbReference type="GO" id="GO:0008662">
    <property type="term" value="F:1-phosphofructokinase activity"/>
    <property type="evidence" value="ECO:0007669"/>
    <property type="project" value="UniProtKB-UniRule"/>
</dbReference>
<evidence type="ECO:0000256" key="3">
    <source>
        <dbReference type="ARBA" id="ARBA00022741"/>
    </source>
</evidence>
<dbReference type="InterPro" id="IPR017583">
    <property type="entry name" value="Tagatose/fructose_Pkinase"/>
</dbReference>
<keyword evidence="2 7" id="KW-0808">Transferase</keyword>
<feature type="domain" description="Carbohydrate kinase PfkB" evidence="9">
    <location>
        <begin position="11"/>
        <end position="282"/>
    </location>
</feature>
<accession>A0A161XA07</accession>
<gene>
    <name evidence="10" type="primary">lacC</name>
    <name evidence="10" type="ORF">CLMAG_28540</name>
</gene>
<evidence type="ECO:0000259" key="9">
    <source>
        <dbReference type="Pfam" id="PF00294"/>
    </source>
</evidence>
<reference evidence="10 11" key="1">
    <citation type="submission" date="2016-04" db="EMBL/GenBank/DDBJ databases">
        <title>Genome sequence of Clostridium magnum DSM 2767.</title>
        <authorList>
            <person name="Poehlein A."/>
            <person name="Uhlig R."/>
            <person name="Fischer R."/>
            <person name="Bahl H."/>
            <person name="Daniel R."/>
        </authorList>
    </citation>
    <scope>NUCLEOTIDE SEQUENCE [LARGE SCALE GENOMIC DNA]</scope>
    <source>
        <strain evidence="10 11">DSM 2767</strain>
    </source>
</reference>
<keyword evidence="7" id="KW-0423">Lactose metabolism</keyword>
<dbReference type="NCBIfam" id="TIGR03168">
    <property type="entry name" value="1-PFK"/>
    <property type="match status" value="1"/>
</dbReference>
<dbReference type="PROSITE" id="PS00584">
    <property type="entry name" value="PFKB_KINASES_2"/>
    <property type="match status" value="1"/>
</dbReference>
<dbReference type="GO" id="GO:0005988">
    <property type="term" value="P:lactose metabolic process"/>
    <property type="evidence" value="ECO:0007669"/>
    <property type="project" value="UniProtKB-KW"/>
</dbReference>
<dbReference type="Gene3D" id="3.40.1190.20">
    <property type="match status" value="1"/>
</dbReference>
<evidence type="ECO:0000256" key="5">
    <source>
        <dbReference type="ARBA" id="ARBA00022840"/>
    </source>
</evidence>
<comment type="catalytic activity">
    <reaction evidence="7">
        <text>D-tagatofuranose 6-phosphate + ATP = D-tagatofuranose 1,6-bisphosphate + ADP + H(+)</text>
        <dbReference type="Rhea" id="RHEA:12420"/>
        <dbReference type="ChEBI" id="CHEBI:15378"/>
        <dbReference type="ChEBI" id="CHEBI:30616"/>
        <dbReference type="ChEBI" id="CHEBI:58694"/>
        <dbReference type="ChEBI" id="CHEBI:58695"/>
        <dbReference type="ChEBI" id="CHEBI:456216"/>
        <dbReference type="EC" id="2.7.1.144"/>
    </reaction>
</comment>
<dbReference type="GO" id="GO:0016052">
    <property type="term" value="P:carbohydrate catabolic process"/>
    <property type="evidence" value="ECO:0007669"/>
    <property type="project" value="UniProtKB-ARBA"/>
</dbReference>
<comment type="catalytic activity">
    <reaction evidence="6 8">
        <text>beta-D-fructose 1-phosphate + ATP = beta-D-fructose 1,6-bisphosphate + ADP + H(+)</text>
        <dbReference type="Rhea" id="RHEA:14213"/>
        <dbReference type="ChEBI" id="CHEBI:15378"/>
        <dbReference type="ChEBI" id="CHEBI:30616"/>
        <dbReference type="ChEBI" id="CHEBI:32966"/>
        <dbReference type="ChEBI" id="CHEBI:138881"/>
        <dbReference type="ChEBI" id="CHEBI:456216"/>
        <dbReference type="EC" id="2.7.1.56"/>
    </reaction>
</comment>
<keyword evidence="5 7" id="KW-0067">ATP-binding</keyword>
<dbReference type="PATRIC" id="fig|1121326.3.peg.2871"/>
<dbReference type="InterPro" id="IPR002173">
    <property type="entry name" value="Carboh/pur_kinase_PfkB_CS"/>
</dbReference>
<dbReference type="PANTHER" id="PTHR46566">
    <property type="entry name" value="1-PHOSPHOFRUCTOKINASE-RELATED"/>
    <property type="match status" value="1"/>
</dbReference>
<comment type="pathway">
    <text evidence="7">Carbohydrate metabolism; D-tagatose 6-phosphate degradation; D-glyceraldehyde 3-phosphate and glycerone phosphate from D-tagatose 6-phosphate: step 1/2.</text>
</comment>
<keyword evidence="3 7" id="KW-0547">Nucleotide-binding</keyword>
<evidence type="ECO:0000313" key="10">
    <source>
        <dbReference type="EMBL" id="KZL91096.1"/>
    </source>
</evidence>
<comment type="similarity">
    <text evidence="1">Belongs to the carbohydrate kinase pfkB family.</text>
</comment>
<dbReference type="PANTHER" id="PTHR46566:SF1">
    <property type="entry name" value="1-PHOSPHOFRUCTOKINASE"/>
    <property type="match status" value="1"/>
</dbReference>
<dbReference type="NCBIfam" id="TIGR03828">
    <property type="entry name" value="pfkB"/>
    <property type="match status" value="1"/>
</dbReference>